<organism evidence="10 11">
    <name type="scientific">Lunatimonas lonarensis</name>
    <dbReference type="NCBI Taxonomy" id="1232681"/>
    <lineage>
        <taxon>Bacteria</taxon>
        <taxon>Pseudomonadati</taxon>
        <taxon>Bacteroidota</taxon>
        <taxon>Cytophagia</taxon>
        <taxon>Cytophagales</taxon>
        <taxon>Cyclobacteriaceae</taxon>
    </lineage>
</organism>
<evidence type="ECO:0000256" key="8">
    <source>
        <dbReference type="ARBA" id="ARBA00023136"/>
    </source>
</evidence>
<feature type="domain" description="ABC transporter" evidence="9">
    <location>
        <begin position="4"/>
        <end position="237"/>
    </location>
</feature>
<name>R7ZM23_9BACT</name>
<dbReference type="RefSeq" id="WP_010856429.1">
    <property type="nucleotide sequence ID" value="NZ_AQHR01000110.1"/>
</dbReference>
<keyword evidence="4" id="KW-0547">Nucleotide-binding</keyword>
<dbReference type="STRING" id="1232681.ADIS_4316"/>
<proteinExistence type="predicted"/>
<dbReference type="Pfam" id="PF08402">
    <property type="entry name" value="TOBE_2"/>
    <property type="match status" value="1"/>
</dbReference>
<comment type="caution">
    <text evidence="10">The sequence shown here is derived from an EMBL/GenBank/DDBJ whole genome shotgun (WGS) entry which is preliminary data.</text>
</comment>
<keyword evidence="11" id="KW-1185">Reference proteome</keyword>
<keyword evidence="1" id="KW-0813">Transport</keyword>
<gene>
    <name evidence="10" type="ORF">ADIS_4316</name>
</gene>
<dbReference type="InterPro" id="IPR027417">
    <property type="entry name" value="P-loop_NTPase"/>
</dbReference>
<evidence type="ECO:0000256" key="1">
    <source>
        <dbReference type="ARBA" id="ARBA00022448"/>
    </source>
</evidence>
<dbReference type="PATRIC" id="fig|1288963.3.peg.4301"/>
<reference evidence="10 11" key="1">
    <citation type="submission" date="2013-02" db="EMBL/GenBank/DDBJ databases">
        <title>A novel strain isolated from Lonar lake, Maharashtra, India.</title>
        <authorList>
            <person name="Singh A."/>
        </authorList>
    </citation>
    <scope>NUCLEOTIDE SEQUENCE [LARGE SCALE GENOMIC DNA]</scope>
    <source>
        <strain evidence="10 11">AK24</strain>
    </source>
</reference>
<keyword evidence="2" id="KW-1003">Cell membrane</keyword>
<dbReference type="CDD" id="cd03259">
    <property type="entry name" value="ABC_Carb_Solutes_like"/>
    <property type="match status" value="1"/>
</dbReference>
<dbReference type="PANTHER" id="PTHR42781">
    <property type="entry name" value="SPERMIDINE/PUTRESCINE IMPORT ATP-BINDING PROTEIN POTA"/>
    <property type="match status" value="1"/>
</dbReference>
<dbReference type="PROSITE" id="PS00211">
    <property type="entry name" value="ABC_TRANSPORTER_1"/>
    <property type="match status" value="1"/>
</dbReference>
<evidence type="ECO:0000313" key="10">
    <source>
        <dbReference type="EMBL" id="EON75145.1"/>
    </source>
</evidence>
<evidence type="ECO:0000256" key="2">
    <source>
        <dbReference type="ARBA" id="ARBA00022475"/>
    </source>
</evidence>
<evidence type="ECO:0000256" key="5">
    <source>
        <dbReference type="ARBA" id="ARBA00022840"/>
    </source>
</evidence>
<accession>R7ZM23</accession>
<keyword evidence="5 10" id="KW-0067">ATP-binding</keyword>
<evidence type="ECO:0000256" key="7">
    <source>
        <dbReference type="ARBA" id="ARBA00023065"/>
    </source>
</evidence>
<dbReference type="InterPro" id="IPR013611">
    <property type="entry name" value="Transp-assoc_OB_typ2"/>
</dbReference>
<dbReference type="Pfam" id="PF00005">
    <property type="entry name" value="ABC_tran"/>
    <property type="match status" value="1"/>
</dbReference>
<dbReference type="GO" id="GO:0005524">
    <property type="term" value="F:ATP binding"/>
    <property type="evidence" value="ECO:0007669"/>
    <property type="project" value="UniProtKB-KW"/>
</dbReference>
<dbReference type="PROSITE" id="PS50893">
    <property type="entry name" value="ABC_TRANSPORTER_2"/>
    <property type="match status" value="1"/>
</dbReference>
<evidence type="ECO:0000256" key="3">
    <source>
        <dbReference type="ARBA" id="ARBA00022496"/>
    </source>
</evidence>
<evidence type="ECO:0000313" key="11">
    <source>
        <dbReference type="Proteomes" id="UP000013909"/>
    </source>
</evidence>
<dbReference type="InterPro" id="IPR003593">
    <property type="entry name" value="AAA+_ATPase"/>
</dbReference>
<dbReference type="SUPFAM" id="SSF52540">
    <property type="entry name" value="P-loop containing nucleoside triphosphate hydrolases"/>
    <property type="match status" value="1"/>
</dbReference>
<dbReference type="EMBL" id="AQHR01000110">
    <property type="protein sequence ID" value="EON75145.1"/>
    <property type="molecule type" value="Genomic_DNA"/>
</dbReference>
<dbReference type="OrthoDB" id="1114670at2"/>
<dbReference type="Gene3D" id="3.40.50.300">
    <property type="entry name" value="P-loop containing nucleotide triphosphate hydrolases"/>
    <property type="match status" value="1"/>
</dbReference>
<dbReference type="GO" id="GO:0015697">
    <property type="term" value="P:quaternary ammonium group transport"/>
    <property type="evidence" value="ECO:0007669"/>
    <property type="project" value="UniProtKB-ARBA"/>
</dbReference>
<keyword evidence="7" id="KW-0406">Ion transport</keyword>
<keyword evidence="6" id="KW-0408">Iron</keyword>
<evidence type="ECO:0000259" key="9">
    <source>
        <dbReference type="PROSITE" id="PS50893"/>
    </source>
</evidence>
<dbReference type="InterPro" id="IPR050093">
    <property type="entry name" value="ABC_SmlMolc_Importer"/>
</dbReference>
<dbReference type="Proteomes" id="UP000013909">
    <property type="component" value="Unassembled WGS sequence"/>
</dbReference>
<evidence type="ECO:0000256" key="6">
    <source>
        <dbReference type="ARBA" id="ARBA00023004"/>
    </source>
</evidence>
<dbReference type="GO" id="GO:0016887">
    <property type="term" value="F:ATP hydrolysis activity"/>
    <property type="evidence" value="ECO:0007669"/>
    <property type="project" value="InterPro"/>
</dbReference>
<dbReference type="InterPro" id="IPR017871">
    <property type="entry name" value="ABC_transporter-like_CS"/>
</dbReference>
<dbReference type="InterPro" id="IPR003439">
    <property type="entry name" value="ABC_transporter-like_ATP-bd"/>
</dbReference>
<dbReference type="GO" id="GO:0043190">
    <property type="term" value="C:ATP-binding cassette (ABC) transporter complex"/>
    <property type="evidence" value="ECO:0007669"/>
    <property type="project" value="InterPro"/>
</dbReference>
<sequence>MTILELHRVHKKYLQTDQFAVNDVSFQVDKGEILSLVGESGSGKTTLLRLIAGLEHPDSGYISLAGQKIVEGKKSVPANKRNVGMVFQDYALFPHLTLLDNVKFGLKGKVSDPDKLAKDTLSLVGLSENFSKYPHQLSGGQQQRVALARAIAPSPSILLMDEPFSNLDTILKDQVREEIRQIIKNTGVTAIFVTHDTRDALSTSDRIAILHKGYLQQIDTPRNLYEFPVNGYVANFFGRRNELLATPTKEGFYSGFGFIPDERSRLFYSQVRLCFRPENVRVEKTDQQSMCGKLLKSTYFGDHQLLKIQDEEGKTIKVRANAHTIFERDALIFFTVKQFQVEEI</sequence>
<dbReference type="InterPro" id="IPR015853">
    <property type="entry name" value="ABC_transpr_FbpC"/>
</dbReference>
<evidence type="ECO:0000256" key="4">
    <source>
        <dbReference type="ARBA" id="ARBA00022741"/>
    </source>
</evidence>
<dbReference type="AlphaFoldDB" id="R7ZM23"/>
<dbReference type="GO" id="GO:0015408">
    <property type="term" value="F:ABC-type ferric iron transporter activity"/>
    <property type="evidence" value="ECO:0007669"/>
    <property type="project" value="InterPro"/>
</dbReference>
<dbReference type="SMART" id="SM00382">
    <property type="entry name" value="AAA"/>
    <property type="match status" value="1"/>
</dbReference>
<dbReference type="PANTHER" id="PTHR42781:SF4">
    <property type="entry name" value="SPERMIDINE_PUTRESCINE IMPORT ATP-BINDING PROTEIN POTA"/>
    <property type="match status" value="1"/>
</dbReference>
<dbReference type="SUPFAM" id="SSF50331">
    <property type="entry name" value="MOP-like"/>
    <property type="match status" value="1"/>
</dbReference>
<dbReference type="InterPro" id="IPR008995">
    <property type="entry name" value="Mo/tungstate-bd_C_term_dom"/>
</dbReference>
<keyword evidence="8" id="KW-0472">Membrane</keyword>
<dbReference type="FunFam" id="3.40.50.300:FF:000425">
    <property type="entry name" value="Probable ABC transporter, ATP-binding subunit"/>
    <property type="match status" value="1"/>
</dbReference>
<keyword evidence="3" id="KW-0410">Iron transport</keyword>
<protein>
    <submittedName>
        <fullName evidence="10">Putative ABC transporter ATP-binding protein</fullName>
    </submittedName>
</protein>